<dbReference type="AlphaFoldDB" id="A0A4Y3RFX4"/>
<name>A0A4Y3RFX4_9ACTN</name>
<reference evidence="1 2" key="1">
    <citation type="submission" date="2019-06" db="EMBL/GenBank/DDBJ databases">
        <title>Whole genome shotgun sequence of Streptomyces gardneri NBRC 12865.</title>
        <authorList>
            <person name="Hosoyama A."/>
            <person name="Uohara A."/>
            <person name="Ohji S."/>
            <person name="Ichikawa N."/>
        </authorList>
    </citation>
    <scope>NUCLEOTIDE SEQUENCE [LARGE SCALE GENOMIC DNA]</scope>
    <source>
        <strain evidence="1 2">NBRC 12865</strain>
    </source>
</reference>
<dbReference type="Proteomes" id="UP000315226">
    <property type="component" value="Unassembled WGS sequence"/>
</dbReference>
<keyword evidence="2" id="KW-1185">Reference proteome</keyword>
<dbReference type="EMBL" id="BJMN01000011">
    <property type="protein sequence ID" value="GEB56269.1"/>
    <property type="molecule type" value="Genomic_DNA"/>
</dbReference>
<sequence>MTPRAVRRIGRRADRAVSLLFLFLLAGIGARAGRPGRRKLRRIATSDEVRLKRERAERELWARAEEIGRTSPWGPAVRTTLVDTSARGGGRNHLDPHAPKQPALYCVLRLHLYFVVDRPAEDVLGDVRSGELLSWDVPGDDARARLQEPRPARRAVLGTCVSDPSDVTLAVLRERPGTLFAWTLSTMYHTVPGA</sequence>
<dbReference type="RefSeq" id="WP_141295125.1">
    <property type="nucleotide sequence ID" value="NZ_BJMN01000011.1"/>
</dbReference>
<gene>
    <name evidence="1" type="ORF">SGA01_18740</name>
</gene>
<dbReference type="OrthoDB" id="9968307at2"/>
<evidence type="ECO:0000313" key="1">
    <source>
        <dbReference type="EMBL" id="GEB56269.1"/>
    </source>
</evidence>
<proteinExistence type="predicted"/>
<evidence type="ECO:0000313" key="2">
    <source>
        <dbReference type="Proteomes" id="UP000315226"/>
    </source>
</evidence>
<comment type="caution">
    <text evidence="1">The sequence shown here is derived from an EMBL/GenBank/DDBJ whole genome shotgun (WGS) entry which is preliminary data.</text>
</comment>
<accession>A0A4Y3RFX4</accession>
<organism evidence="1 2">
    <name type="scientific">Streptomyces gardneri</name>
    <dbReference type="NCBI Taxonomy" id="66892"/>
    <lineage>
        <taxon>Bacteria</taxon>
        <taxon>Bacillati</taxon>
        <taxon>Actinomycetota</taxon>
        <taxon>Actinomycetes</taxon>
        <taxon>Kitasatosporales</taxon>
        <taxon>Streptomycetaceae</taxon>
        <taxon>Streptomyces</taxon>
    </lineage>
</organism>
<protein>
    <submittedName>
        <fullName evidence="1">Uncharacterized protein</fullName>
    </submittedName>
</protein>